<comment type="subunit">
    <text evidence="8">Homodimer.</text>
</comment>
<evidence type="ECO:0000256" key="3">
    <source>
        <dbReference type="ARBA" id="ARBA00022605"/>
    </source>
</evidence>
<dbReference type="Pfam" id="PF01488">
    <property type="entry name" value="Shikimate_DH"/>
    <property type="match status" value="1"/>
</dbReference>
<evidence type="ECO:0000256" key="2">
    <source>
        <dbReference type="ARBA" id="ARBA00012962"/>
    </source>
</evidence>
<dbReference type="InterPro" id="IPR022893">
    <property type="entry name" value="Shikimate_DH_fam"/>
</dbReference>
<keyword evidence="4 8" id="KW-0521">NADP</keyword>
<feature type="active site" description="Proton acceptor" evidence="8">
    <location>
        <position position="66"/>
    </location>
</feature>
<organism evidence="12 13">
    <name type="scientific">Camelimonas abortus</name>
    <dbReference type="NCBI Taxonomy" id="1017184"/>
    <lineage>
        <taxon>Bacteria</taxon>
        <taxon>Pseudomonadati</taxon>
        <taxon>Pseudomonadota</taxon>
        <taxon>Alphaproteobacteria</taxon>
        <taxon>Hyphomicrobiales</taxon>
        <taxon>Chelatococcaceae</taxon>
        <taxon>Camelimonas</taxon>
    </lineage>
</organism>
<dbReference type="Pfam" id="PF18317">
    <property type="entry name" value="SDH_C"/>
    <property type="match status" value="1"/>
</dbReference>
<feature type="binding site" evidence="8">
    <location>
        <position position="221"/>
    </location>
    <ligand>
        <name>NADP(+)</name>
        <dbReference type="ChEBI" id="CHEBI:58349"/>
    </ligand>
</feature>
<dbReference type="CDD" id="cd01065">
    <property type="entry name" value="NAD_bind_Shikimate_DH"/>
    <property type="match status" value="1"/>
</dbReference>
<dbReference type="InterPro" id="IPR006151">
    <property type="entry name" value="Shikm_DH/Glu-tRNA_Rdtase"/>
</dbReference>
<feature type="domain" description="SDH C-terminal" evidence="11">
    <location>
        <begin position="244"/>
        <end position="266"/>
    </location>
</feature>
<dbReference type="RefSeq" id="WP_376831782.1">
    <property type="nucleotide sequence ID" value="NZ_JBHLWR010000006.1"/>
</dbReference>
<evidence type="ECO:0000259" key="9">
    <source>
        <dbReference type="Pfam" id="PF01488"/>
    </source>
</evidence>
<dbReference type="EMBL" id="JBHRUV010000017">
    <property type="protein sequence ID" value="MFC3265420.1"/>
    <property type="molecule type" value="Genomic_DNA"/>
</dbReference>
<dbReference type="PANTHER" id="PTHR21089">
    <property type="entry name" value="SHIKIMATE DEHYDROGENASE"/>
    <property type="match status" value="1"/>
</dbReference>
<keyword evidence="6 8" id="KW-0057">Aromatic amino acid biosynthesis</keyword>
<comment type="catalytic activity">
    <reaction evidence="7 8">
        <text>shikimate + NADP(+) = 3-dehydroshikimate + NADPH + H(+)</text>
        <dbReference type="Rhea" id="RHEA:17737"/>
        <dbReference type="ChEBI" id="CHEBI:15378"/>
        <dbReference type="ChEBI" id="CHEBI:16630"/>
        <dbReference type="ChEBI" id="CHEBI:36208"/>
        <dbReference type="ChEBI" id="CHEBI:57783"/>
        <dbReference type="ChEBI" id="CHEBI:58349"/>
        <dbReference type="EC" id="1.1.1.25"/>
    </reaction>
</comment>
<accession>A0ABV7LC05</accession>
<dbReference type="EC" id="1.1.1.25" evidence="2 8"/>
<evidence type="ECO:0000256" key="6">
    <source>
        <dbReference type="ARBA" id="ARBA00023141"/>
    </source>
</evidence>
<sequence length="283" mass="29982">MPTKACVIGDPVAHSRSPIIHNYWLREAGIAGVYERQRVTAGELADFLGRIRAGEYAGCNVTVPHKEAAASLVDRRTPTAERLGAVNTVWLEQGELWGDNTDVAGFLGNLDELGPGWDKAGGKAVVLGAGGAARAIVSGLLERGFTRVLVANRSFDRAERLAQACAGGSDAIVSAVPWEERSARLEGARLLVNTTSLGMSGQPALTIDLSLLPPDALVTDIVYSPLETDLLKLAKARGLATVDGLGMLLHQAVPGFRRWFGVTPQVTPQLRQLVINDMNGGSA</sequence>
<gene>
    <name evidence="8" type="primary">aroE</name>
    <name evidence="12" type="ORF">ACFOEX_03450</name>
</gene>
<evidence type="ECO:0000256" key="7">
    <source>
        <dbReference type="ARBA" id="ARBA00049442"/>
    </source>
</evidence>
<evidence type="ECO:0000313" key="13">
    <source>
        <dbReference type="Proteomes" id="UP001595536"/>
    </source>
</evidence>
<name>A0ABV7LC05_9HYPH</name>
<comment type="pathway">
    <text evidence="1 8">Metabolic intermediate biosynthesis; chorismate biosynthesis; chorismate from D-erythrose 4-phosphate and phosphoenolpyruvate: step 4/7.</text>
</comment>
<dbReference type="SUPFAM" id="SSF51735">
    <property type="entry name" value="NAD(P)-binding Rossmann-fold domains"/>
    <property type="match status" value="1"/>
</dbReference>
<evidence type="ECO:0000313" key="12">
    <source>
        <dbReference type="EMBL" id="MFC3265420.1"/>
    </source>
</evidence>
<feature type="binding site" evidence="8">
    <location>
        <begin position="128"/>
        <end position="132"/>
    </location>
    <ligand>
        <name>NADP(+)</name>
        <dbReference type="ChEBI" id="CHEBI:58349"/>
    </ligand>
</feature>
<dbReference type="Pfam" id="PF08501">
    <property type="entry name" value="Shikimate_dh_N"/>
    <property type="match status" value="1"/>
</dbReference>
<keyword evidence="5 8" id="KW-0560">Oxidoreductase</keyword>
<dbReference type="InterPro" id="IPR011342">
    <property type="entry name" value="Shikimate_DH"/>
</dbReference>
<feature type="domain" description="Quinate/shikimate 5-dehydrogenase/glutamyl-tRNA reductase" evidence="9">
    <location>
        <begin position="122"/>
        <end position="188"/>
    </location>
</feature>
<evidence type="ECO:0000256" key="4">
    <source>
        <dbReference type="ARBA" id="ARBA00022857"/>
    </source>
</evidence>
<dbReference type="InterPro" id="IPR041121">
    <property type="entry name" value="SDH_C"/>
</dbReference>
<dbReference type="NCBIfam" id="NF001312">
    <property type="entry name" value="PRK00258.1-4"/>
    <property type="match status" value="1"/>
</dbReference>
<feature type="domain" description="Shikimate dehydrogenase substrate binding N-terminal" evidence="10">
    <location>
        <begin position="7"/>
        <end position="89"/>
    </location>
</feature>
<evidence type="ECO:0000259" key="11">
    <source>
        <dbReference type="Pfam" id="PF18317"/>
    </source>
</evidence>
<protein>
    <recommendedName>
        <fullName evidence="2 8">Shikimate dehydrogenase (NADP(+))</fullName>
        <shortName evidence="8">SDH</shortName>
        <ecNumber evidence="2 8">1.1.1.25</ecNumber>
    </recommendedName>
</protein>
<evidence type="ECO:0000259" key="10">
    <source>
        <dbReference type="Pfam" id="PF08501"/>
    </source>
</evidence>
<reference evidence="13" key="1">
    <citation type="journal article" date="2019" name="Int. J. Syst. Evol. Microbiol.">
        <title>The Global Catalogue of Microorganisms (GCM) 10K type strain sequencing project: providing services to taxonomists for standard genome sequencing and annotation.</title>
        <authorList>
            <consortium name="The Broad Institute Genomics Platform"/>
            <consortium name="The Broad Institute Genome Sequencing Center for Infectious Disease"/>
            <person name="Wu L."/>
            <person name="Ma J."/>
        </authorList>
    </citation>
    <scope>NUCLEOTIDE SEQUENCE [LARGE SCALE GENOMIC DNA]</scope>
    <source>
        <strain evidence="13">CCM 7941</strain>
    </source>
</reference>
<dbReference type="Proteomes" id="UP001595536">
    <property type="component" value="Unassembled WGS sequence"/>
</dbReference>
<comment type="function">
    <text evidence="8">Involved in the biosynthesis of the chorismate, which leads to the biosynthesis of aromatic amino acids. Catalyzes the reversible NADPH linked reduction of 3-dehydroshikimate (DHSA) to yield shikimate (SA).</text>
</comment>
<feature type="binding site" evidence="8">
    <location>
        <begin position="15"/>
        <end position="17"/>
    </location>
    <ligand>
        <name>shikimate</name>
        <dbReference type="ChEBI" id="CHEBI:36208"/>
    </ligand>
</feature>
<dbReference type="Gene3D" id="3.40.50.720">
    <property type="entry name" value="NAD(P)-binding Rossmann-like Domain"/>
    <property type="match status" value="1"/>
</dbReference>
<dbReference type="GO" id="GO:0004764">
    <property type="term" value="F:shikimate 3-dehydrogenase (NADP+) activity"/>
    <property type="evidence" value="ECO:0007669"/>
    <property type="project" value="UniProtKB-EC"/>
</dbReference>
<comment type="caution">
    <text evidence="12">The sequence shown here is derived from an EMBL/GenBank/DDBJ whole genome shotgun (WGS) entry which is preliminary data.</text>
</comment>
<feature type="binding site" evidence="8">
    <location>
        <position position="102"/>
    </location>
    <ligand>
        <name>shikimate</name>
        <dbReference type="ChEBI" id="CHEBI:36208"/>
    </ligand>
</feature>
<dbReference type="SUPFAM" id="SSF53223">
    <property type="entry name" value="Aminoacid dehydrogenase-like, N-terminal domain"/>
    <property type="match status" value="1"/>
</dbReference>
<dbReference type="HAMAP" id="MF_00222">
    <property type="entry name" value="Shikimate_DH_AroE"/>
    <property type="match status" value="1"/>
</dbReference>
<feature type="binding site" evidence="8">
    <location>
        <position position="251"/>
    </location>
    <ligand>
        <name>shikimate</name>
        <dbReference type="ChEBI" id="CHEBI:36208"/>
    </ligand>
</feature>
<evidence type="ECO:0000256" key="8">
    <source>
        <dbReference type="HAMAP-Rule" id="MF_00222"/>
    </source>
</evidence>
<evidence type="ECO:0000256" key="5">
    <source>
        <dbReference type="ARBA" id="ARBA00023002"/>
    </source>
</evidence>
<dbReference type="PANTHER" id="PTHR21089:SF1">
    <property type="entry name" value="BIFUNCTIONAL 3-DEHYDROQUINATE DEHYDRATASE_SHIKIMATE DEHYDROGENASE, CHLOROPLASTIC"/>
    <property type="match status" value="1"/>
</dbReference>
<proteinExistence type="inferred from homology"/>
<dbReference type="InterPro" id="IPR046346">
    <property type="entry name" value="Aminoacid_DH-like_N_sf"/>
</dbReference>
<comment type="similarity">
    <text evidence="8">Belongs to the shikimate dehydrogenase family.</text>
</comment>
<feature type="binding site" evidence="8">
    <location>
        <position position="87"/>
    </location>
    <ligand>
        <name>shikimate</name>
        <dbReference type="ChEBI" id="CHEBI:36208"/>
    </ligand>
</feature>
<dbReference type="InterPro" id="IPR036291">
    <property type="entry name" value="NAD(P)-bd_dom_sf"/>
</dbReference>
<evidence type="ECO:0000256" key="1">
    <source>
        <dbReference type="ARBA" id="ARBA00004871"/>
    </source>
</evidence>
<feature type="binding site" evidence="8">
    <location>
        <position position="62"/>
    </location>
    <ligand>
        <name>shikimate</name>
        <dbReference type="ChEBI" id="CHEBI:36208"/>
    </ligand>
</feature>
<dbReference type="Gene3D" id="3.40.50.10860">
    <property type="entry name" value="Leucine Dehydrogenase, chain A, domain 1"/>
    <property type="match status" value="1"/>
</dbReference>
<comment type="caution">
    <text evidence="8">Lacks conserved residue(s) required for the propagation of feature annotation.</text>
</comment>
<keyword evidence="3 8" id="KW-0028">Amino-acid biosynthesis</keyword>
<dbReference type="InterPro" id="IPR013708">
    <property type="entry name" value="Shikimate_DH-bd_N"/>
</dbReference>
<keyword evidence="13" id="KW-1185">Reference proteome</keyword>
<feature type="binding site" evidence="8">
    <location>
        <position position="223"/>
    </location>
    <ligand>
        <name>shikimate</name>
        <dbReference type="ChEBI" id="CHEBI:36208"/>
    </ligand>
</feature>
<dbReference type="NCBIfam" id="TIGR00507">
    <property type="entry name" value="aroE"/>
    <property type="match status" value="1"/>
</dbReference>
<feature type="binding site" evidence="8">
    <location>
        <position position="244"/>
    </location>
    <ligand>
        <name>NADP(+)</name>
        <dbReference type="ChEBI" id="CHEBI:58349"/>
    </ligand>
</feature>